<organism evidence="1">
    <name type="scientific">Tanacetum cinerariifolium</name>
    <name type="common">Dalmatian daisy</name>
    <name type="synonym">Chrysanthemum cinerariifolium</name>
    <dbReference type="NCBI Taxonomy" id="118510"/>
    <lineage>
        <taxon>Eukaryota</taxon>
        <taxon>Viridiplantae</taxon>
        <taxon>Streptophyta</taxon>
        <taxon>Embryophyta</taxon>
        <taxon>Tracheophyta</taxon>
        <taxon>Spermatophyta</taxon>
        <taxon>Magnoliopsida</taxon>
        <taxon>eudicotyledons</taxon>
        <taxon>Gunneridae</taxon>
        <taxon>Pentapetalae</taxon>
        <taxon>asterids</taxon>
        <taxon>campanulids</taxon>
        <taxon>Asterales</taxon>
        <taxon>Asteraceae</taxon>
        <taxon>Asteroideae</taxon>
        <taxon>Anthemideae</taxon>
        <taxon>Anthemidinae</taxon>
        <taxon>Tanacetum</taxon>
    </lineage>
</organism>
<accession>A0A699XIZ5</accession>
<protein>
    <submittedName>
        <fullName evidence="1">Uncharacterized protein</fullName>
    </submittedName>
</protein>
<comment type="caution">
    <text evidence="1">The sequence shown here is derived from an EMBL/GenBank/DDBJ whole genome shotgun (WGS) entry which is preliminary data.</text>
</comment>
<dbReference type="PANTHER" id="PTHR28142:SF1">
    <property type="entry name" value="MITOCHONDRIAL INNER MEMBRANE I-AAA PROTEASE SUPERCOMPLEX SUBUNIT MGR3-RELATED"/>
    <property type="match status" value="1"/>
</dbReference>
<evidence type="ECO:0000313" key="1">
    <source>
        <dbReference type="EMBL" id="GFD59992.1"/>
    </source>
</evidence>
<gene>
    <name evidence="1" type="ORF">Tci_931961</name>
</gene>
<dbReference type="PANTHER" id="PTHR28142">
    <property type="entry name" value="MITOCHONDRIAL INNER MEMBRANE I-AAA PROTEASE SUPERCOMPLEX SUBUNIT MGR3-RELATED"/>
    <property type="match status" value="1"/>
</dbReference>
<proteinExistence type="predicted"/>
<sequence>GNRSRVLKNLVQINLKLGQLYDIKYVNEPDNGGKRLVEAVEIALAESQRREKNGLYNGEGEFLTNEEIGGVLEGLGSHYEE</sequence>
<feature type="non-terminal residue" evidence="1">
    <location>
        <position position="81"/>
    </location>
</feature>
<dbReference type="EMBL" id="BKCJ011872087">
    <property type="protein sequence ID" value="GFD59992.1"/>
    <property type="molecule type" value="Genomic_DNA"/>
</dbReference>
<dbReference type="GO" id="GO:0051787">
    <property type="term" value="F:misfolded protein binding"/>
    <property type="evidence" value="ECO:0007669"/>
    <property type="project" value="TreeGrafter"/>
</dbReference>
<dbReference type="GO" id="GO:0006515">
    <property type="term" value="P:protein quality control for misfolded or incompletely synthesized proteins"/>
    <property type="evidence" value="ECO:0007669"/>
    <property type="project" value="TreeGrafter"/>
</dbReference>
<reference evidence="1" key="1">
    <citation type="journal article" date="2019" name="Sci. Rep.">
        <title>Draft genome of Tanacetum cinerariifolium, the natural source of mosquito coil.</title>
        <authorList>
            <person name="Yamashiro T."/>
            <person name="Shiraishi A."/>
            <person name="Satake H."/>
            <person name="Nakayama K."/>
        </authorList>
    </citation>
    <scope>NUCLEOTIDE SEQUENCE</scope>
</reference>
<dbReference type="InterPro" id="IPR040201">
    <property type="entry name" value="Mrg3-like"/>
</dbReference>
<dbReference type="GO" id="GO:0031942">
    <property type="term" value="C:i-AAA complex"/>
    <property type="evidence" value="ECO:0007669"/>
    <property type="project" value="TreeGrafter"/>
</dbReference>
<dbReference type="AlphaFoldDB" id="A0A699XIZ5"/>
<name>A0A699XIZ5_TANCI</name>
<feature type="non-terminal residue" evidence="1">
    <location>
        <position position="1"/>
    </location>
</feature>